<proteinExistence type="predicted"/>
<dbReference type="RefSeq" id="WP_090285795.1">
    <property type="nucleotide sequence ID" value="NZ_FMWO01000045.1"/>
</dbReference>
<dbReference type="InterPro" id="IPR010266">
    <property type="entry name" value="NnrS"/>
</dbReference>
<feature type="transmembrane region" description="Helical" evidence="1">
    <location>
        <begin position="277"/>
        <end position="303"/>
    </location>
</feature>
<dbReference type="Proteomes" id="UP000198729">
    <property type="component" value="Unassembled WGS sequence"/>
</dbReference>
<gene>
    <name evidence="2" type="ORF">NSMM_380103</name>
</gene>
<feature type="transmembrane region" description="Helical" evidence="1">
    <location>
        <begin position="120"/>
        <end position="143"/>
    </location>
</feature>
<dbReference type="EMBL" id="FMWO01000045">
    <property type="protein sequence ID" value="SCZ85481.1"/>
    <property type="molecule type" value="Genomic_DNA"/>
</dbReference>
<evidence type="ECO:0008006" key="4">
    <source>
        <dbReference type="Google" id="ProtNLM"/>
    </source>
</evidence>
<feature type="transmembrane region" description="Helical" evidence="1">
    <location>
        <begin position="20"/>
        <end position="36"/>
    </location>
</feature>
<keyword evidence="1" id="KW-0472">Membrane</keyword>
<feature type="transmembrane region" description="Helical" evidence="1">
    <location>
        <begin position="189"/>
        <end position="211"/>
    </location>
</feature>
<reference evidence="2 3" key="1">
    <citation type="submission" date="2016-10" db="EMBL/GenBank/DDBJ databases">
        <authorList>
            <person name="de Groot N.N."/>
        </authorList>
    </citation>
    <scope>NUCLEOTIDE SEQUENCE [LARGE SCALE GENOMIC DNA]</scope>
    <source>
        <strain evidence="2">1</strain>
    </source>
</reference>
<evidence type="ECO:0000313" key="2">
    <source>
        <dbReference type="EMBL" id="SCZ85481.1"/>
    </source>
</evidence>
<feature type="transmembrane region" description="Helical" evidence="1">
    <location>
        <begin position="381"/>
        <end position="399"/>
    </location>
</feature>
<protein>
    <recommendedName>
        <fullName evidence="4">NnrS family protein</fullName>
    </recommendedName>
</protein>
<sequence length="415" mass="46739">MNPLTAAWGQLSAAPHRGPFLIGAIQGVLTFLWWNADLLGRSGLIAGFPGLHGQIAPIWIHAFLMIYTFFPFFIVGFLFTTFPSWVNGEKIKPFLYMTVSVVMALGTLVFYIGLIYGTPFIFLGLLLLLLGWWVAIFALLKVLLTAPGGDKRHAWVCASAFVGGWLGLAAYTFWLLTESVTFLNFSRQAGIWFFLLPILIAVSHRMIPFFASRVLQNYVVIRPYYLLWVMLACSVLHGLLYFINFEQYAWVSDLLLAACTLYFSYVWGFARSFSVRLLAVLHIAFAWLGLAMLLFSLQSFLLWSIEEGQRHWLGLAPLHVLTIGYFASMVLGMASRVTLGHSGRPLELDGYTWLLFLGFQVAVLFRILPEILPTIFAGVPWLHLVAGGVWLVCFMLWAGKYAPIFWRARVDGKPG</sequence>
<feature type="transmembrane region" description="Helical" evidence="1">
    <location>
        <begin position="94"/>
        <end position="114"/>
    </location>
</feature>
<organism evidence="2 3">
    <name type="scientific">Nitrosomonas mobilis</name>
    <dbReference type="NCBI Taxonomy" id="51642"/>
    <lineage>
        <taxon>Bacteria</taxon>
        <taxon>Pseudomonadati</taxon>
        <taxon>Pseudomonadota</taxon>
        <taxon>Betaproteobacteria</taxon>
        <taxon>Nitrosomonadales</taxon>
        <taxon>Nitrosomonadaceae</taxon>
        <taxon>Nitrosomonas</taxon>
    </lineage>
</organism>
<feature type="transmembrane region" description="Helical" evidence="1">
    <location>
        <begin position="315"/>
        <end position="339"/>
    </location>
</feature>
<evidence type="ECO:0000313" key="3">
    <source>
        <dbReference type="Proteomes" id="UP000198729"/>
    </source>
</evidence>
<feature type="transmembrane region" description="Helical" evidence="1">
    <location>
        <begin position="155"/>
        <end position="177"/>
    </location>
</feature>
<accession>A0A1G5SG15</accession>
<dbReference type="Pfam" id="PF05940">
    <property type="entry name" value="NnrS"/>
    <property type="match status" value="1"/>
</dbReference>
<keyword evidence="3" id="KW-1185">Reference proteome</keyword>
<feature type="transmembrane region" description="Helical" evidence="1">
    <location>
        <begin position="56"/>
        <end position="82"/>
    </location>
</feature>
<dbReference type="STRING" id="51642.NSMM_380103"/>
<feature type="transmembrane region" description="Helical" evidence="1">
    <location>
        <begin position="223"/>
        <end position="243"/>
    </location>
</feature>
<name>A0A1G5SG15_9PROT</name>
<keyword evidence="1" id="KW-0812">Transmembrane</keyword>
<evidence type="ECO:0000256" key="1">
    <source>
        <dbReference type="SAM" id="Phobius"/>
    </source>
</evidence>
<feature type="transmembrane region" description="Helical" evidence="1">
    <location>
        <begin position="249"/>
        <end position="270"/>
    </location>
</feature>
<keyword evidence="1" id="KW-1133">Transmembrane helix</keyword>
<dbReference type="OrthoDB" id="9770040at2"/>
<dbReference type="AlphaFoldDB" id="A0A1G5SG15"/>
<feature type="transmembrane region" description="Helical" evidence="1">
    <location>
        <begin position="351"/>
        <end position="369"/>
    </location>
</feature>